<feature type="transmembrane region" description="Helical" evidence="24">
    <location>
        <begin position="76"/>
        <end position="97"/>
    </location>
</feature>
<dbReference type="Proteomes" id="UP000484547">
    <property type="component" value="Unassembled WGS sequence"/>
</dbReference>
<evidence type="ECO:0000256" key="19">
    <source>
        <dbReference type="ARBA" id="ARBA00031825"/>
    </source>
</evidence>
<evidence type="ECO:0000313" key="25">
    <source>
        <dbReference type="EMBL" id="MTT75207.1"/>
    </source>
</evidence>
<comment type="caution">
    <text evidence="25">The sequence shown here is derived from an EMBL/GenBank/DDBJ whole genome shotgun (WGS) entry which is preliminary data.</text>
</comment>
<evidence type="ECO:0000256" key="21">
    <source>
        <dbReference type="ARBA" id="ARBA00032396"/>
    </source>
</evidence>
<evidence type="ECO:0000256" key="14">
    <source>
        <dbReference type="ARBA" id="ARBA00023098"/>
    </source>
</evidence>
<dbReference type="AlphaFoldDB" id="A0A7X2XET7"/>
<evidence type="ECO:0000256" key="8">
    <source>
        <dbReference type="ARBA" id="ARBA00022475"/>
    </source>
</evidence>
<evidence type="ECO:0000256" key="1">
    <source>
        <dbReference type="ARBA" id="ARBA00001698"/>
    </source>
</evidence>
<dbReference type="GO" id="GO:0004605">
    <property type="term" value="F:phosphatidate cytidylyltransferase activity"/>
    <property type="evidence" value="ECO:0007669"/>
    <property type="project" value="UniProtKB-EC"/>
</dbReference>
<comment type="catalytic activity">
    <reaction evidence="1">
        <text>a 1,2-diacyl-sn-glycero-3-phosphate + CTP + H(+) = a CDP-1,2-diacyl-sn-glycerol + diphosphate</text>
        <dbReference type="Rhea" id="RHEA:16229"/>
        <dbReference type="ChEBI" id="CHEBI:15378"/>
        <dbReference type="ChEBI" id="CHEBI:33019"/>
        <dbReference type="ChEBI" id="CHEBI:37563"/>
        <dbReference type="ChEBI" id="CHEBI:58332"/>
        <dbReference type="ChEBI" id="CHEBI:58608"/>
        <dbReference type="EC" id="2.7.7.41"/>
    </reaction>
</comment>
<evidence type="ECO:0000256" key="6">
    <source>
        <dbReference type="ARBA" id="ARBA00012487"/>
    </source>
</evidence>
<evidence type="ECO:0000256" key="20">
    <source>
        <dbReference type="ARBA" id="ARBA00032253"/>
    </source>
</evidence>
<evidence type="ECO:0000313" key="26">
    <source>
        <dbReference type="EMBL" id="MTU03339.1"/>
    </source>
</evidence>
<keyword evidence="12 25" id="KW-0548">Nucleotidyltransferase</keyword>
<evidence type="ECO:0000256" key="10">
    <source>
        <dbReference type="ARBA" id="ARBA00022679"/>
    </source>
</evidence>
<keyword evidence="15 24" id="KW-0472">Membrane</keyword>
<evidence type="ECO:0000256" key="2">
    <source>
        <dbReference type="ARBA" id="ARBA00004651"/>
    </source>
</evidence>
<feature type="transmembrane region" description="Helical" evidence="24">
    <location>
        <begin position="51"/>
        <end position="70"/>
    </location>
</feature>
<keyword evidence="11 24" id="KW-0812">Transmembrane</keyword>
<evidence type="ECO:0000256" key="4">
    <source>
        <dbReference type="ARBA" id="ARBA00005189"/>
    </source>
</evidence>
<dbReference type="PANTHER" id="PTHR46382">
    <property type="entry name" value="PHOSPHATIDATE CYTIDYLYLTRANSFERASE"/>
    <property type="match status" value="1"/>
</dbReference>
<proteinExistence type="inferred from homology"/>
<evidence type="ECO:0000256" key="24">
    <source>
        <dbReference type="SAM" id="Phobius"/>
    </source>
</evidence>
<dbReference type="EC" id="2.7.7.41" evidence="6"/>
<dbReference type="PANTHER" id="PTHR46382:SF1">
    <property type="entry name" value="PHOSPHATIDATE CYTIDYLYLTRANSFERASE"/>
    <property type="match status" value="1"/>
</dbReference>
<keyword evidence="27" id="KW-1185">Reference proteome</keyword>
<feature type="transmembrane region" description="Helical" evidence="24">
    <location>
        <begin position="189"/>
        <end position="206"/>
    </location>
</feature>
<feature type="transmembrane region" description="Helical" evidence="24">
    <location>
        <begin position="149"/>
        <end position="168"/>
    </location>
</feature>
<dbReference type="EMBL" id="WNBW01000001">
    <property type="protein sequence ID" value="MTU03339.1"/>
    <property type="molecule type" value="Genomic_DNA"/>
</dbReference>
<evidence type="ECO:0000256" key="11">
    <source>
        <dbReference type="ARBA" id="ARBA00022692"/>
    </source>
</evidence>
<keyword evidence="9" id="KW-0444">Lipid biosynthesis</keyword>
<evidence type="ECO:0000256" key="23">
    <source>
        <dbReference type="ARBA" id="ARBA00033406"/>
    </source>
</evidence>
<evidence type="ECO:0000256" key="12">
    <source>
        <dbReference type="ARBA" id="ARBA00022695"/>
    </source>
</evidence>
<dbReference type="Pfam" id="PF01148">
    <property type="entry name" value="CTP_transf_1"/>
    <property type="match status" value="1"/>
</dbReference>
<evidence type="ECO:0000256" key="3">
    <source>
        <dbReference type="ARBA" id="ARBA00005119"/>
    </source>
</evidence>
<keyword evidence="10 25" id="KW-0808">Transferase</keyword>
<comment type="pathway">
    <text evidence="3">Phospholipid metabolism; CDP-diacylglycerol biosynthesis; CDP-diacylglycerol from sn-glycerol 3-phosphate: step 3/3.</text>
</comment>
<comment type="subcellular location">
    <subcellularLocation>
        <location evidence="2">Cell membrane</location>
        <topology evidence="2">Multi-pass membrane protein</topology>
    </subcellularLocation>
</comment>
<evidence type="ECO:0000256" key="18">
    <source>
        <dbReference type="ARBA" id="ARBA00029893"/>
    </source>
</evidence>
<evidence type="ECO:0000313" key="27">
    <source>
        <dbReference type="Proteomes" id="UP000443070"/>
    </source>
</evidence>
<evidence type="ECO:0000256" key="9">
    <source>
        <dbReference type="ARBA" id="ARBA00022516"/>
    </source>
</evidence>
<dbReference type="GO" id="GO:0016024">
    <property type="term" value="P:CDP-diacylglycerol biosynthetic process"/>
    <property type="evidence" value="ECO:0007669"/>
    <property type="project" value="TreeGrafter"/>
</dbReference>
<organism evidence="25 28">
    <name type="scientific">Phascolarctobacterium faecium</name>
    <dbReference type="NCBI Taxonomy" id="33025"/>
    <lineage>
        <taxon>Bacteria</taxon>
        <taxon>Bacillati</taxon>
        <taxon>Bacillota</taxon>
        <taxon>Negativicutes</taxon>
        <taxon>Acidaminococcales</taxon>
        <taxon>Acidaminococcaceae</taxon>
        <taxon>Phascolarctobacterium</taxon>
    </lineage>
</organism>
<gene>
    <name evidence="25" type="ORF">GMD11_02850</name>
    <name evidence="26" type="ORF">GMD18_02850</name>
</gene>
<keyword evidence="14" id="KW-0443">Lipid metabolism</keyword>
<comment type="similarity">
    <text evidence="5">Belongs to the CDS family.</text>
</comment>
<evidence type="ECO:0000256" key="22">
    <source>
        <dbReference type="ARBA" id="ARBA00032743"/>
    </source>
</evidence>
<protein>
    <recommendedName>
        <fullName evidence="7">Phosphatidate cytidylyltransferase</fullName>
        <ecNumber evidence="6">2.7.7.41</ecNumber>
    </recommendedName>
    <alternativeName>
        <fullName evidence="20">CDP-DAG synthase</fullName>
    </alternativeName>
    <alternativeName>
        <fullName evidence="22">CDP-DG synthase</fullName>
    </alternativeName>
    <alternativeName>
        <fullName evidence="18">CDP-diacylglycerol synthase</fullName>
    </alternativeName>
    <alternativeName>
        <fullName evidence="21">CDP-diglyceride pyrophosphorylase</fullName>
    </alternativeName>
    <alternativeName>
        <fullName evidence="23">CDP-diglyceride synthase</fullName>
    </alternativeName>
    <alternativeName>
        <fullName evidence="19">CTP:phosphatidate cytidylyltransferase</fullName>
    </alternativeName>
</protein>
<dbReference type="EMBL" id="WNBM01000001">
    <property type="protein sequence ID" value="MTT75207.1"/>
    <property type="molecule type" value="Genomic_DNA"/>
</dbReference>
<reference evidence="27 28" key="1">
    <citation type="journal article" date="2019" name="Nat. Med.">
        <title>A library of human gut bacterial isolates paired with longitudinal multiomics data enables mechanistic microbiome research.</title>
        <authorList>
            <person name="Poyet M."/>
            <person name="Groussin M."/>
            <person name="Gibbons S.M."/>
            <person name="Avila-Pacheco J."/>
            <person name="Jiang X."/>
            <person name="Kearney S.M."/>
            <person name="Perrotta A.R."/>
            <person name="Berdy B."/>
            <person name="Zhao S."/>
            <person name="Lieberman T.D."/>
            <person name="Swanson P.K."/>
            <person name="Smith M."/>
            <person name="Roesemann S."/>
            <person name="Alexander J.E."/>
            <person name="Rich S.A."/>
            <person name="Livny J."/>
            <person name="Vlamakis H."/>
            <person name="Clish C."/>
            <person name="Bullock K."/>
            <person name="Deik A."/>
            <person name="Scott J."/>
            <person name="Pierce K.A."/>
            <person name="Xavier R.J."/>
            <person name="Alm E.J."/>
        </authorList>
    </citation>
    <scope>NUCLEOTIDE SEQUENCE [LARGE SCALE GENOMIC DNA]</scope>
    <source>
        <strain evidence="25 28">BIOML-A13</strain>
        <strain evidence="26 27">BIOML-A3</strain>
    </source>
</reference>
<keyword evidence="8" id="KW-1003">Cell membrane</keyword>
<feature type="transmembrane region" description="Helical" evidence="24">
    <location>
        <begin position="263"/>
        <end position="281"/>
    </location>
</feature>
<evidence type="ECO:0000256" key="5">
    <source>
        <dbReference type="ARBA" id="ARBA00010185"/>
    </source>
</evidence>
<keyword evidence="16" id="KW-0594">Phospholipid biosynthesis</keyword>
<evidence type="ECO:0000256" key="17">
    <source>
        <dbReference type="ARBA" id="ARBA00023264"/>
    </source>
</evidence>
<accession>A0A7X2XET7</accession>
<evidence type="ECO:0000256" key="16">
    <source>
        <dbReference type="ARBA" id="ARBA00023209"/>
    </source>
</evidence>
<evidence type="ECO:0000313" key="28">
    <source>
        <dbReference type="Proteomes" id="UP000484547"/>
    </source>
</evidence>
<keyword evidence="13 24" id="KW-1133">Transmembrane helix</keyword>
<feature type="transmembrane region" description="Helical" evidence="24">
    <location>
        <begin position="109"/>
        <end position="129"/>
    </location>
</feature>
<name>A0A7X2XET7_9FIRM</name>
<comment type="pathway">
    <text evidence="4">Lipid metabolism.</text>
</comment>
<evidence type="ECO:0000256" key="13">
    <source>
        <dbReference type="ARBA" id="ARBA00022989"/>
    </source>
</evidence>
<evidence type="ECO:0000256" key="7">
    <source>
        <dbReference type="ARBA" id="ARBA00019373"/>
    </source>
</evidence>
<sequence length="284" mass="30821">MLTRILTGLVGVPIVVWLLHSGGMLFNAAIFVLAAIGWLEFYNMAKNKGYNVFYFSSGIMTLVLVGSLMYLDDSIYTLYSLPLFLVVTIIAILLEGLHKHCKGHLVENVGLSVMAVLYIGILFFHFGLLRQLPFEPVVIGSFVLEGGECFFWLIMLGTWASDTFAYFVGCAIGKRKLCPNVSPNKSVEGAAAGFIGCLAVMVYLGVKVLDMEIAQAAALGLCVAVFAPLGDLVESILKRSFGVKDSGKIFPGHGGVLDRCDSLLFAIPLGYYVLVFSVLLTKTH</sequence>
<dbReference type="OrthoDB" id="9799199at2"/>
<evidence type="ECO:0000256" key="15">
    <source>
        <dbReference type="ARBA" id="ARBA00023136"/>
    </source>
</evidence>
<dbReference type="GO" id="GO:0005886">
    <property type="term" value="C:plasma membrane"/>
    <property type="evidence" value="ECO:0007669"/>
    <property type="project" value="UniProtKB-SubCell"/>
</dbReference>
<feature type="transmembrane region" description="Helical" evidence="24">
    <location>
        <begin position="14"/>
        <end position="39"/>
    </location>
</feature>
<keyword evidence="17" id="KW-1208">Phospholipid metabolism</keyword>
<dbReference type="Proteomes" id="UP000443070">
    <property type="component" value="Unassembled WGS sequence"/>
</dbReference>
<dbReference type="RefSeq" id="WP_155163625.1">
    <property type="nucleotide sequence ID" value="NZ_CAUENI010000001.1"/>
</dbReference>